<keyword evidence="2" id="KW-0489">Methyltransferase</keyword>
<dbReference type="InterPro" id="IPR041698">
    <property type="entry name" value="Methyltransf_25"/>
</dbReference>
<gene>
    <name evidence="2" type="ORF">H7J73_30445</name>
</gene>
<evidence type="ECO:0000313" key="3">
    <source>
        <dbReference type="Proteomes" id="UP001526201"/>
    </source>
</evidence>
<keyword evidence="2" id="KW-0808">Transferase</keyword>
<proteinExistence type="predicted"/>
<feature type="domain" description="Methyltransferase" evidence="1">
    <location>
        <begin position="56"/>
        <end position="141"/>
    </location>
</feature>
<name>A0ABT3CLE5_9MYCO</name>
<dbReference type="Proteomes" id="UP001526201">
    <property type="component" value="Unassembled WGS sequence"/>
</dbReference>
<evidence type="ECO:0000313" key="2">
    <source>
        <dbReference type="EMBL" id="MCV7230338.1"/>
    </source>
</evidence>
<reference evidence="2 3" key="1">
    <citation type="journal article" date="2022" name="BMC Genomics">
        <title>Comparative genome analysis of mycobacteria focusing on tRNA and non-coding RNA.</title>
        <authorList>
            <person name="Behra P.R.K."/>
            <person name="Pettersson B.M.F."/>
            <person name="Ramesh M."/>
            <person name="Das S."/>
            <person name="Dasgupta S."/>
            <person name="Kirsebom L.A."/>
        </authorList>
    </citation>
    <scope>NUCLEOTIDE SEQUENCE [LARGE SCALE GENOMIC DNA]</scope>
    <source>
        <strain evidence="2 3">DSM 44078</strain>
    </source>
</reference>
<dbReference type="GO" id="GO:0032259">
    <property type="term" value="P:methylation"/>
    <property type="evidence" value="ECO:0007669"/>
    <property type="project" value="UniProtKB-KW"/>
</dbReference>
<sequence>MFGNLYERALTGERCSLRHRDGSVQRLPVHSWLGGRWADTVFDDALVGMCSGPTIDLGCGPGRLVASLVHRGVPALGVDLSPTAVGLARDSGAPALHRDLFGPLPGMGRWHAVLLADGNVGLGGDPWRVLRRAAELLREGGHCLAEFDTAVTGVSVDWVRLESKKTIGPWFRWATVGVDAAAELAREVGLTVVDIQPIAGRVIATLAPS</sequence>
<dbReference type="Pfam" id="PF13649">
    <property type="entry name" value="Methyltransf_25"/>
    <property type="match status" value="1"/>
</dbReference>
<dbReference type="GO" id="GO:0008168">
    <property type="term" value="F:methyltransferase activity"/>
    <property type="evidence" value="ECO:0007669"/>
    <property type="project" value="UniProtKB-KW"/>
</dbReference>
<evidence type="ECO:0000259" key="1">
    <source>
        <dbReference type="Pfam" id="PF13649"/>
    </source>
</evidence>
<dbReference type="RefSeq" id="WP_264071595.1">
    <property type="nucleotide sequence ID" value="NZ_JACKTY010000049.1"/>
</dbReference>
<protein>
    <submittedName>
        <fullName evidence="2">Methyltransferase domain-containing protein</fullName>
    </submittedName>
</protein>
<comment type="caution">
    <text evidence="2">The sequence shown here is derived from an EMBL/GenBank/DDBJ whole genome shotgun (WGS) entry which is preliminary data.</text>
</comment>
<organism evidence="2 3">
    <name type="scientific">Mycolicibacterium komossense</name>
    <dbReference type="NCBI Taxonomy" id="1779"/>
    <lineage>
        <taxon>Bacteria</taxon>
        <taxon>Bacillati</taxon>
        <taxon>Actinomycetota</taxon>
        <taxon>Actinomycetes</taxon>
        <taxon>Mycobacteriales</taxon>
        <taxon>Mycobacteriaceae</taxon>
        <taxon>Mycolicibacterium</taxon>
    </lineage>
</organism>
<dbReference type="CDD" id="cd02440">
    <property type="entry name" value="AdoMet_MTases"/>
    <property type="match status" value="1"/>
</dbReference>
<dbReference type="EMBL" id="JACKTY010000049">
    <property type="protein sequence ID" value="MCV7230338.1"/>
    <property type="molecule type" value="Genomic_DNA"/>
</dbReference>
<dbReference type="Gene3D" id="3.40.50.150">
    <property type="entry name" value="Vaccinia Virus protein VP39"/>
    <property type="match status" value="1"/>
</dbReference>
<keyword evidence="3" id="KW-1185">Reference proteome</keyword>
<dbReference type="InterPro" id="IPR029063">
    <property type="entry name" value="SAM-dependent_MTases_sf"/>
</dbReference>
<dbReference type="SUPFAM" id="SSF53335">
    <property type="entry name" value="S-adenosyl-L-methionine-dependent methyltransferases"/>
    <property type="match status" value="1"/>
</dbReference>
<accession>A0ABT3CLE5</accession>